<dbReference type="KEGG" id="xyl:ET495_11875"/>
<dbReference type="Pfam" id="PF03401">
    <property type="entry name" value="TctC"/>
    <property type="match status" value="1"/>
</dbReference>
<keyword evidence="3" id="KW-1185">Reference proteome</keyword>
<dbReference type="Gene3D" id="3.40.190.10">
    <property type="entry name" value="Periplasmic binding protein-like II"/>
    <property type="match status" value="1"/>
</dbReference>
<dbReference type="PANTHER" id="PTHR42928:SF3">
    <property type="entry name" value="UPF0065 PROTEIN YFLP"/>
    <property type="match status" value="1"/>
</dbReference>
<dbReference type="InterPro" id="IPR005064">
    <property type="entry name" value="BUG"/>
</dbReference>
<dbReference type="Proteomes" id="UP000291758">
    <property type="component" value="Chromosome"/>
</dbReference>
<dbReference type="SUPFAM" id="SSF53850">
    <property type="entry name" value="Periplasmic binding protein-like II"/>
    <property type="match status" value="1"/>
</dbReference>
<evidence type="ECO:0000313" key="3">
    <source>
        <dbReference type="Proteomes" id="UP000291758"/>
    </source>
</evidence>
<dbReference type="InterPro" id="IPR042100">
    <property type="entry name" value="Bug_dom1"/>
</dbReference>
<dbReference type="RefSeq" id="WP_129204983.1">
    <property type="nucleotide sequence ID" value="NZ_CP035495.1"/>
</dbReference>
<name>A0A4P6EPT2_9MICO</name>
<dbReference type="PROSITE" id="PS51257">
    <property type="entry name" value="PROKAR_LIPOPROTEIN"/>
    <property type="match status" value="1"/>
</dbReference>
<evidence type="ECO:0000256" key="1">
    <source>
        <dbReference type="ARBA" id="ARBA00006987"/>
    </source>
</evidence>
<dbReference type="AlphaFoldDB" id="A0A4P6EPT2"/>
<sequence length="335" mass="34039">MRHARTVAAFVAAATLAGCSALSSGDQSRSGGSSDGGASRLSIVVPADPGGGWDQTGRAIQAVLEGEKLVPGATVTNVGGAGGTVGLANIATSSDPNLLLVMGLVMVGAVETNQSQARIEDTTPIARLTEEQEVIAVPIDSPYETIGDLVEAVRTHGKEVTITGGSAGGTDHILAALLLKAAGVAPDAIGDTLNYVAYSGGGESLAALLGHNVDAGVSGVSEYAEQVKAGTLRALAVSGAEREALLPDVPTLSESGYDVELTNWRGVVAPGSIDDAQRERLVALVTDLTKSDAWVQTLEERGWSDAFLAGDAFDTYLQGNIAEIKGVLHDIGLVG</sequence>
<dbReference type="PIRSF" id="PIRSF017082">
    <property type="entry name" value="YflP"/>
    <property type="match status" value="1"/>
</dbReference>
<comment type="similarity">
    <text evidence="1">Belongs to the UPF0065 (bug) family.</text>
</comment>
<evidence type="ECO:0000313" key="2">
    <source>
        <dbReference type="EMBL" id="QAY63823.1"/>
    </source>
</evidence>
<dbReference type="Gene3D" id="3.40.190.150">
    <property type="entry name" value="Bordetella uptake gene, domain 1"/>
    <property type="match status" value="1"/>
</dbReference>
<dbReference type="EMBL" id="CP035495">
    <property type="protein sequence ID" value="QAY63823.1"/>
    <property type="molecule type" value="Genomic_DNA"/>
</dbReference>
<proteinExistence type="inferred from homology"/>
<gene>
    <name evidence="2" type="ORF">ET495_11875</name>
</gene>
<protein>
    <submittedName>
        <fullName evidence="2">Tripartite tricarboxylate transporter substrate binding protein</fullName>
    </submittedName>
</protein>
<accession>A0A4P6EPT2</accession>
<dbReference type="PANTHER" id="PTHR42928">
    <property type="entry name" value="TRICARBOXYLATE-BINDING PROTEIN"/>
    <property type="match status" value="1"/>
</dbReference>
<organism evidence="2 3">
    <name type="scientific">Xylanimonas allomyrinae</name>
    <dbReference type="NCBI Taxonomy" id="2509459"/>
    <lineage>
        <taxon>Bacteria</taxon>
        <taxon>Bacillati</taxon>
        <taxon>Actinomycetota</taxon>
        <taxon>Actinomycetes</taxon>
        <taxon>Micrococcales</taxon>
        <taxon>Promicromonosporaceae</taxon>
        <taxon>Xylanimonas</taxon>
    </lineage>
</organism>
<dbReference type="CDD" id="cd07012">
    <property type="entry name" value="PBP2_Bug_TTT"/>
    <property type="match status" value="1"/>
</dbReference>
<dbReference type="OrthoDB" id="9780943at2"/>
<reference evidence="2 3" key="1">
    <citation type="submission" date="2019-01" db="EMBL/GenBank/DDBJ databases">
        <title>Genome sequencing of strain 2JSPR-7.</title>
        <authorList>
            <person name="Heo J."/>
            <person name="Kim S.-J."/>
            <person name="Kim J.-S."/>
            <person name="Hong S.-B."/>
            <person name="Kwon S.-W."/>
        </authorList>
    </citation>
    <scope>NUCLEOTIDE SEQUENCE [LARGE SCALE GENOMIC DNA]</scope>
    <source>
        <strain evidence="2 3">2JSPR-7</strain>
    </source>
</reference>